<accession>A0A5P3A997</accession>
<evidence type="ECO:0000313" key="4">
    <source>
        <dbReference type="Proteomes" id="UP000325785"/>
    </source>
</evidence>
<sequence>MAEPKLQIDSDPWDLLPAGQSVYDDRLADLQQTIKERGLNGVLIFDPENLFWLTGYQTIGYFTFHATFVGQTGRPTIIARIVNRDLAMAHPTIGAFEAVRDTEEPVAVLAGFLDQLGAGARIGVETNTRHLSVADFQQLAVLSECQLESWGGEIEARRVVKSDWELDCMQRAARAAEAGLRAAIDAVRPGCTENDIAAAMFEANIRAGSEYLGHPPLVVSGPATSLCFAMWRRREVRRGDVVLLEGAGCVNRLHAMLSRPVVVGPPTDEQLEAADALKGVLEAAIGAMKPGLTAGEVDQTCREVVERRGLGAYFRHRSAYGIGIGFPPNWSEGHIYAIRPDDPLVLQPGMTFHVIPTLFKKDFGMCFSDSVRITETGCDLLTDFPRELVSVDP</sequence>
<feature type="domain" description="Peptidase M24" evidence="1">
    <location>
        <begin position="167"/>
        <end position="375"/>
    </location>
</feature>
<feature type="domain" description="Creatinase N-terminal" evidence="2">
    <location>
        <begin position="26"/>
        <end position="160"/>
    </location>
</feature>
<dbReference type="AlphaFoldDB" id="A0A5P3A997"/>
<protein>
    <submittedName>
        <fullName evidence="3">Putative peptidase</fullName>
        <ecNumber evidence="3">3.4.-.-</ecNumber>
    </submittedName>
</protein>
<dbReference type="Pfam" id="PF00557">
    <property type="entry name" value="Peptidase_M24"/>
    <property type="match status" value="1"/>
</dbReference>
<dbReference type="RefSeq" id="WP_160325876.1">
    <property type="nucleotide sequence ID" value="NZ_FOMY01000006.1"/>
</dbReference>
<dbReference type="SUPFAM" id="SSF55920">
    <property type="entry name" value="Creatinase/aminopeptidase"/>
    <property type="match status" value="1"/>
</dbReference>
<dbReference type="EMBL" id="CP031598">
    <property type="protein sequence ID" value="QEW25160.1"/>
    <property type="molecule type" value="Genomic_DNA"/>
</dbReference>
<dbReference type="GO" id="GO:0016787">
    <property type="term" value="F:hydrolase activity"/>
    <property type="evidence" value="ECO:0007669"/>
    <property type="project" value="UniProtKB-KW"/>
</dbReference>
<dbReference type="Proteomes" id="UP000325785">
    <property type="component" value="Chromosome"/>
</dbReference>
<dbReference type="InterPro" id="IPR029149">
    <property type="entry name" value="Creatin/AminoP/Spt16_N"/>
</dbReference>
<dbReference type="Gene3D" id="3.40.350.10">
    <property type="entry name" value="Creatinase/prolidase N-terminal domain"/>
    <property type="match status" value="1"/>
</dbReference>
<dbReference type="CDD" id="cd01066">
    <property type="entry name" value="APP_MetAP"/>
    <property type="match status" value="1"/>
</dbReference>
<dbReference type="Gene3D" id="3.90.230.10">
    <property type="entry name" value="Creatinase/methionine aminopeptidase superfamily"/>
    <property type="match status" value="1"/>
</dbReference>
<dbReference type="InterPro" id="IPR000994">
    <property type="entry name" value="Pept_M24"/>
</dbReference>
<dbReference type="SUPFAM" id="SSF53092">
    <property type="entry name" value="Creatinase/prolidase N-terminal domain"/>
    <property type="match status" value="1"/>
</dbReference>
<dbReference type="KEGG" id="rid:RIdsm_00945"/>
<dbReference type="InterPro" id="IPR000587">
    <property type="entry name" value="Creatinase_N"/>
</dbReference>
<evidence type="ECO:0000259" key="1">
    <source>
        <dbReference type="Pfam" id="PF00557"/>
    </source>
</evidence>
<dbReference type="InterPro" id="IPR036005">
    <property type="entry name" value="Creatinase/aminopeptidase-like"/>
</dbReference>
<evidence type="ECO:0000259" key="2">
    <source>
        <dbReference type="Pfam" id="PF01321"/>
    </source>
</evidence>
<dbReference type="PANTHER" id="PTHR46112:SF2">
    <property type="entry name" value="XAA-PRO AMINOPEPTIDASE P-RELATED"/>
    <property type="match status" value="1"/>
</dbReference>
<keyword evidence="3" id="KW-0378">Hydrolase</keyword>
<name>A0A5P3A997_9RHOB</name>
<proteinExistence type="predicted"/>
<dbReference type="InterPro" id="IPR050659">
    <property type="entry name" value="Peptidase_M24B"/>
</dbReference>
<dbReference type="EC" id="3.4.-.-" evidence="3"/>
<dbReference type="PANTHER" id="PTHR46112">
    <property type="entry name" value="AMINOPEPTIDASE"/>
    <property type="match status" value="1"/>
</dbReference>
<reference evidence="3 4" key="1">
    <citation type="submission" date="2018-08" db="EMBL/GenBank/DDBJ databases">
        <title>Genetic Globetrotter - A new plasmid hitch-hiking vast phylogenetic and geographic distances.</title>
        <authorList>
            <person name="Vollmers J."/>
            <person name="Petersen J."/>
        </authorList>
    </citation>
    <scope>NUCLEOTIDE SEQUENCE [LARGE SCALE GENOMIC DNA]</scope>
    <source>
        <strain evidence="3 4">DSM 26383</strain>
    </source>
</reference>
<evidence type="ECO:0000313" key="3">
    <source>
        <dbReference type="EMBL" id="QEW25160.1"/>
    </source>
</evidence>
<gene>
    <name evidence="3" type="ORF">RIdsm_00945</name>
</gene>
<organism evidence="3 4">
    <name type="scientific">Roseovarius indicus</name>
    <dbReference type="NCBI Taxonomy" id="540747"/>
    <lineage>
        <taxon>Bacteria</taxon>
        <taxon>Pseudomonadati</taxon>
        <taxon>Pseudomonadota</taxon>
        <taxon>Alphaproteobacteria</taxon>
        <taxon>Rhodobacterales</taxon>
        <taxon>Roseobacteraceae</taxon>
        <taxon>Roseovarius</taxon>
    </lineage>
</organism>
<dbReference type="Pfam" id="PF01321">
    <property type="entry name" value="Creatinase_N"/>
    <property type="match status" value="1"/>
</dbReference>